<dbReference type="InterPro" id="IPR029062">
    <property type="entry name" value="Class_I_gatase-like"/>
</dbReference>
<evidence type="ECO:0000313" key="13">
    <source>
        <dbReference type="EMBL" id="KMT52511.1"/>
    </source>
</evidence>
<evidence type="ECO:0000256" key="6">
    <source>
        <dbReference type="ARBA" id="ARBA00023102"/>
    </source>
</evidence>
<comment type="subcellular location">
    <subcellularLocation>
        <location evidence="10">Cytoplasm</location>
    </subcellularLocation>
</comment>
<dbReference type="GO" id="GO:0004359">
    <property type="term" value="F:glutaminase activity"/>
    <property type="evidence" value="ECO:0007669"/>
    <property type="project" value="UniProtKB-EC"/>
</dbReference>
<evidence type="ECO:0000256" key="2">
    <source>
        <dbReference type="ARBA" id="ARBA00011152"/>
    </source>
</evidence>
<keyword evidence="13" id="KW-0328">Glycosyltransferase</keyword>
<evidence type="ECO:0000256" key="10">
    <source>
        <dbReference type="HAMAP-Rule" id="MF_00278"/>
    </source>
</evidence>
<dbReference type="PANTHER" id="PTHR42701">
    <property type="entry name" value="IMIDAZOLE GLYCEROL PHOSPHATE SYNTHASE SUBUNIT HISH"/>
    <property type="match status" value="1"/>
</dbReference>
<dbReference type="PIRSF" id="PIRSF000495">
    <property type="entry name" value="Amidotransf_hisH"/>
    <property type="match status" value="1"/>
</dbReference>
<evidence type="ECO:0000259" key="12">
    <source>
        <dbReference type="Pfam" id="PF00117"/>
    </source>
</evidence>
<evidence type="ECO:0000313" key="14">
    <source>
        <dbReference type="Proteomes" id="UP000037551"/>
    </source>
</evidence>
<dbReference type="AlphaFoldDB" id="A0A0J8ILL1"/>
<dbReference type="RefSeq" id="WP_048731077.1">
    <property type="nucleotide sequence ID" value="NZ_LFMW01000025.1"/>
</dbReference>
<dbReference type="OrthoDB" id="9807137at2"/>
<dbReference type="SUPFAM" id="SSF52317">
    <property type="entry name" value="Class I glutamine amidotransferase-like"/>
    <property type="match status" value="1"/>
</dbReference>
<evidence type="ECO:0000256" key="7">
    <source>
        <dbReference type="ARBA" id="ARBA00023239"/>
    </source>
</evidence>
<comment type="catalytic activity">
    <reaction evidence="9 10">
        <text>L-glutamine + H2O = L-glutamate + NH4(+)</text>
        <dbReference type="Rhea" id="RHEA:15889"/>
        <dbReference type="ChEBI" id="CHEBI:15377"/>
        <dbReference type="ChEBI" id="CHEBI:28938"/>
        <dbReference type="ChEBI" id="CHEBI:29985"/>
        <dbReference type="ChEBI" id="CHEBI:58359"/>
        <dbReference type="EC" id="3.5.1.2"/>
    </reaction>
</comment>
<dbReference type="CDD" id="cd01748">
    <property type="entry name" value="GATase1_IGP_Synthase"/>
    <property type="match status" value="1"/>
</dbReference>
<comment type="subunit">
    <text evidence="2 10">Heterodimer of HisH and HisF.</text>
</comment>
<keyword evidence="10" id="KW-0963">Cytoplasm</keyword>
<keyword evidence="6 10" id="KW-0368">Histidine biosynthesis</keyword>
<dbReference type="UniPathway" id="UPA00031">
    <property type="reaction ID" value="UER00010"/>
</dbReference>
<dbReference type="STRING" id="1674920.ACR52_26680"/>
<dbReference type="EMBL" id="LFMW01000025">
    <property type="protein sequence ID" value="KMT52511.1"/>
    <property type="molecule type" value="Genomic_DNA"/>
</dbReference>
<feature type="active site" evidence="10 11">
    <location>
        <position position="185"/>
    </location>
</feature>
<protein>
    <recommendedName>
        <fullName evidence="10">Imidazole glycerol phosphate synthase subunit HisH</fullName>
        <ecNumber evidence="10">4.3.2.10</ecNumber>
    </recommendedName>
    <alternativeName>
        <fullName evidence="10">IGP synthase glutaminase subunit</fullName>
        <ecNumber evidence="10">3.5.1.2</ecNumber>
    </alternativeName>
    <alternativeName>
        <fullName evidence="10">IGP synthase subunit HisH</fullName>
    </alternativeName>
    <alternativeName>
        <fullName evidence="10">ImGP synthase subunit HisH</fullName>
        <shortName evidence="10">IGPS subunit HisH</shortName>
    </alternativeName>
</protein>
<dbReference type="InterPro" id="IPR017926">
    <property type="entry name" value="GATASE"/>
</dbReference>
<dbReference type="GO" id="GO:0005737">
    <property type="term" value="C:cytoplasm"/>
    <property type="evidence" value="ECO:0007669"/>
    <property type="project" value="UniProtKB-SubCell"/>
</dbReference>
<feature type="domain" description="Glutamine amidotransferase" evidence="12">
    <location>
        <begin position="3"/>
        <end position="199"/>
    </location>
</feature>
<keyword evidence="14" id="KW-1185">Reference proteome</keyword>
<evidence type="ECO:0000256" key="4">
    <source>
        <dbReference type="ARBA" id="ARBA00022801"/>
    </source>
</evidence>
<keyword evidence="7 10" id="KW-0456">Lyase</keyword>
<evidence type="ECO:0000256" key="8">
    <source>
        <dbReference type="ARBA" id="ARBA00047838"/>
    </source>
</evidence>
<dbReference type="GO" id="GO:0000105">
    <property type="term" value="P:L-histidine biosynthetic process"/>
    <property type="evidence" value="ECO:0007669"/>
    <property type="project" value="UniProtKB-UniRule"/>
</dbReference>
<dbReference type="HAMAP" id="MF_00278">
    <property type="entry name" value="HisH"/>
    <property type="match status" value="1"/>
</dbReference>
<dbReference type="Proteomes" id="UP000037551">
    <property type="component" value="Unassembled WGS sequence"/>
</dbReference>
<comment type="catalytic activity">
    <reaction evidence="8 10">
        <text>5-[(5-phospho-1-deoxy-D-ribulos-1-ylimino)methylamino]-1-(5-phospho-beta-D-ribosyl)imidazole-4-carboxamide + L-glutamine = D-erythro-1-(imidazol-4-yl)glycerol 3-phosphate + 5-amino-1-(5-phospho-beta-D-ribosyl)imidazole-4-carboxamide + L-glutamate + H(+)</text>
        <dbReference type="Rhea" id="RHEA:24793"/>
        <dbReference type="ChEBI" id="CHEBI:15378"/>
        <dbReference type="ChEBI" id="CHEBI:29985"/>
        <dbReference type="ChEBI" id="CHEBI:58278"/>
        <dbReference type="ChEBI" id="CHEBI:58359"/>
        <dbReference type="ChEBI" id="CHEBI:58475"/>
        <dbReference type="ChEBI" id="CHEBI:58525"/>
        <dbReference type="EC" id="4.3.2.10"/>
    </reaction>
</comment>
<comment type="caution">
    <text evidence="13">The sequence shown here is derived from an EMBL/GenBank/DDBJ whole genome shotgun (WGS) entry which is preliminary data.</text>
</comment>
<name>A0A0J8ILL1_9PSED</name>
<dbReference type="PROSITE" id="PS51273">
    <property type="entry name" value="GATASE_TYPE_1"/>
    <property type="match status" value="1"/>
</dbReference>
<proteinExistence type="inferred from homology"/>
<dbReference type="EC" id="3.5.1.2" evidence="10"/>
<feature type="active site" description="Nucleophile" evidence="10 11">
    <location>
        <position position="80"/>
    </location>
</feature>
<keyword evidence="3 10" id="KW-0028">Amino-acid biosynthesis</keyword>
<comment type="pathway">
    <text evidence="1 10">Amino-acid biosynthesis; L-histidine biosynthesis; L-histidine from 5-phospho-alpha-D-ribose 1-diphosphate: step 5/9.</text>
</comment>
<evidence type="ECO:0000256" key="3">
    <source>
        <dbReference type="ARBA" id="ARBA00022605"/>
    </source>
</evidence>
<gene>
    <name evidence="10 13" type="primary">hisH</name>
    <name evidence="13" type="ORF">ACR52_26680</name>
</gene>
<sequence length="204" mass="22292">MIVIVDYDIGNVAAVSNMLMRLGIRSLITSDKKEIEKASKIILPGNGSFDACMKNLKASGLIGLLEDKVLEQHTPLLGICVGAQMLGNSSSEGNEEGLGWLEMEVKKLPDIEDLRVPHMGWNDVSAVAGTTHYLTNDIESDARFYFVHSYFMQPADPGNIILTAKYGLEFAAGVAHGNICGVQFHPEKSHRFGKRLLNSFARGL</sequence>
<organism evidence="13 14">
    <name type="scientific">Pseudomonas fildesensis</name>
    <dbReference type="NCBI Taxonomy" id="1674920"/>
    <lineage>
        <taxon>Bacteria</taxon>
        <taxon>Pseudomonadati</taxon>
        <taxon>Pseudomonadota</taxon>
        <taxon>Gammaproteobacteria</taxon>
        <taxon>Pseudomonadales</taxon>
        <taxon>Pseudomonadaceae</taxon>
        <taxon>Pseudomonas</taxon>
    </lineage>
</organism>
<keyword evidence="5 10" id="KW-0315">Glutamine amidotransferase</keyword>
<feature type="active site" evidence="10 11">
    <location>
        <position position="187"/>
    </location>
</feature>
<dbReference type="Pfam" id="PF00117">
    <property type="entry name" value="GATase"/>
    <property type="match status" value="1"/>
</dbReference>
<dbReference type="GO" id="GO:0000107">
    <property type="term" value="F:imidazoleglycerol-phosphate synthase activity"/>
    <property type="evidence" value="ECO:0007669"/>
    <property type="project" value="UniProtKB-UniRule"/>
</dbReference>
<dbReference type="Gene3D" id="3.40.50.880">
    <property type="match status" value="1"/>
</dbReference>
<keyword evidence="4 10" id="KW-0378">Hydrolase</keyword>
<dbReference type="InterPro" id="IPR010139">
    <property type="entry name" value="Imidazole-glycPsynth_HisH"/>
</dbReference>
<reference evidence="13 14" key="1">
    <citation type="submission" date="2015-06" db="EMBL/GenBank/DDBJ databases">
        <title>Draft genome sequence of an Antarctic Pseudomonas sp. strain KG01 with full potential for biotechnological applications.</title>
        <authorList>
            <person name="Pavlov M.S."/>
            <person name="Lira F."/>
            <person name="Martinez J.L."/>
            <person name="Marshall S.H."/>
        </authorList>
    </citation>
    <scope>NUCLEOTIDE SEQUENCE [LARGE SCALE GENOMIC DNA]</scope>
    <source>
        <strain evidence="13 14">KG01</strain>
    </source>
</reference>
<dbReference type="PANTHER" id="PTHR42701:SF1">
    <property type="entry name" value="IMIDAZOLE GLYCEROL PHOSPHATE SYNTHASE SUBUNIT HISH"/>
    <property type="match status" value="1"/>
</dbReference>
<evidence type="ECO:0000256" key="9">
    <source>
        <dbReference type="ARBA" id="ARBA00049534"/>
    </source>
</evidence>
<dbReference type="GO" id="GO:0016829">
    <property type="term" value="F:lyase activity"/>
    <property type="evidence" value="ECO:0007669"/>
    <property type="project" value="UniProtKB-KW"/>
</dbReference>
<dbReference type="NCBIfam" id="TIGR01855">
    <property type="entry name" value="IMP_synth_hisH"/>
    <property type="match status" value="1"/>
</dbReference>
<evidence type="ECO:0000256" key="1">
    <source>
        <dbReference type="ARBA" id="ARBA00005091"/>
    </source>
</evidence>
<dbReference type="EC" id="4.3.2.10" evidence="10"/>
<comment type="function">
    <text evidence="10">IGPS catalyzes the conversion of PRFAR and glutamine to IGP, AICAR and glutamate. The HisH subunit catalyzes the hydrolysis of glutamine to glutamate and ammonia as part of the synthesis of IGP and AICAR. The resulting ammonia molecule is channeled to the active site of HisF.</text>
</comment>
<evidence type="ECO:0000256" key="5">
    <source>
        <dbReference type="ARBA" id="ARBA00022962"/>
    </source>
</evidence>
<dbReference type="PATRIC" id="fig|1674920.3.peg.3971"/>
<accession>A0A0J8ILL1</accession>
<evidence type="ECO:0000256" key="11">
    <source>
        <dbReference type="PIRSR" id="PIRSR000495-1"/>
    </source>
</evidence>
<keyword evidence="13" id="KW-0808">Transferase</keyword>